<dbReference type="OrthoDB" id="9809404at2"/>
<keyword evidence="2 5" id="KW-0808">Transferase</keyword>
<proteinExistence type="predicted"/>
<evidence type="ECO:0000256" key="3">
    <source>
        <dbReference type="PROSITE-ProRule" id="PRU00529"/>
    </source>
</evidence>
<dbReference type="PANTHER" id="PTHR47313">
    <property type="entry name" value="RIBOSOMAL RNA LARGE SUBUNIT METHYLTRANSFERASE K/L"/>
    <property type="match status" value="1"/>
</dbReference>
<dbReference type="Gene3D" id="3.40.50.150">
    <property type="entry name" value="Vaccinia Virus protein VP39"/>
    <property type="match status" value="1"/>
</dbReference>
<dbReference type="GO" id="GO:0003723">
    <property type="term" value="F:RNA binding"/>
    <property type="evidence" value="ECO:0007669"/>
    <property type="project" value="UniProtKB-UniRule"/>
</dbReference>
<keyword evidence="3" id="KW-0694">RNA-binding</keyword>
<dbReference type="SMART" id="SM00981">
    <property type="entry name" value="THUMP"/>
    <property type="match status" value="1"/>
</dbReference>
<dbReference type="Gene3D" id="3.30.2130.30">
    <property type="match status" value="1"/>
</dbReference>
<dbReference type="InterPro" id="IPR000241">
    <property type="entry name" value="RlmKL-like_Mtase"/>
</dbReference>
<evidence type="ECO:0000259" key="4">
    <source>
        <dbReference type="PROSITE" id="PS51165"/>
    </source>
</evidence>
<evidence type="ECO:0000313" key="5">
    <source>
        <dbReference type="EMBL" id="GAO30291.1"/>
    </source>
</evidence>
<dbReference type="SUPFAM" id="SSF53335">
    <property type="entry name" value="S-adenosyl-L-methionine-dependent methyltransferases"/>
    <property type="match status" value="1"/>
</dbReference>
<evidence type="ECO:0000256" key="2">
    <source>
        <dbReference type="ARBA" id="ARBA00022679"/>
    </source>
</evidence>
<protein>
    <submittedName>
        <fullName evidence="5">Methyltransferase</fullName>
    </submittedName>
</protein>
<dbReference type="AlphaFoldDB" id="A0A0E9LYS1"/>
<gene>
    <name evidence="5" type="ORF">JCM15548_12552</name>
</gene>
<reference evidence="5 6" key="1">
    <citation type="journal article" date="2015" name="Microbes Environ.">
        <title>Distribution and evolution of nitrogen fixation genes in the phylum bacteroidetes.</title>
        <authorList>
            <person name="Inoue J."/>
            <person name="Oshima K."/>
            <person name="Suda W."/>
            <person name="Sakamoto M."/>
            <person name="Iino T."/>
            <person name="Noda S."/>
            <person name="Hongoh Y."/>
            <person name="Hattori M."/>
            <person name="Ohkuma M."/>
        </authorList>
    </citation>
    <scope>NUCLEOTIDE SEQUENCE [LARGE SCALE GENOMIC DNA]</scope>
    <source>
        <strain evidence="5">JCM 15548</strain>
    </source>
</reference>
<dbReference type="Pfam" id="PF02926">
    <property type="entry name" value="THUMP"/>
    <property type="match status" value="1"/>
</dbReference>
<dbReference type="InterPro" id="IPR054170">
    <property type="entry name" value="RlmL_1st"/>
</dbReference>
<organism evidence="5 6">
    <name type="scientific">Geofilum rubicundum JCM 15548</name>
    <dbReference type="NCBI Taxonomy" id="1236989"/>
    <lineage>
        <taxon>Bacteria</taxon>
        <taxon>Pseudomonadati</taxon>
        <taxon>Bacteroidota</taxon>
        <taxon>Bacteroidia</taxon>
        <taxon>Marinilabiliales</taxon>
        <taxon>Marinilabiliaceae</taxon>
        <taxon>Geofilum</taxon>
    </lineage>
</organism>
<accession>A0A0E9LYS1</accession>
<dbReference type="InterPro" id="IPR029063">
    <property type="entry name" value="SAM-dependent_MTases_sf"/>
</dbReference>
<dbReference type="InterPro" id="IPR004114">
    <property type="entry name" value="THUMP_dom"/>
</dbReference>
<evidence type="ECO:0000313" key="6">
    <source>
        <dbReference type="Proteomes" id="UP000032900"/>
    </source>
</evidence>
<dbReference type="STRING" id="1236989.JCM15548_12552"/>
<dbReference type="EMBL" id="BAZW01000021">
    <property type="protein sequence ID" value="GAO30291.1"/>
    <property type="molecule type" value="Genomic_DNA"/>
</dbReference>
<dbReference type="Proteomes" id="UP000032900">
    <property type="component" value="Unassembled WGS sequence"/>
</dbReference>
<dbReference type="Pfam" id="PF01170">
    <property type="entry name" value="UPF0020"/>
    <property type="match status" value="1"/>
</dbReference>
<name>A0A0E9LYS1_9BACT</name>
<dbReference type="PANTHER" id="PTHR47313:SF1">
    <property type="entry name" value="RIBOSOMAL RNA LARGE SUBUNIT METHYLTRANSFERASE K_L"/>
    <property type="match status" value="1"/>
</dbReference>
<dbReference type="PROSITE" id="PS51165">
    <property type="entry name" value="THUMP"/>
    <property type="match status" value="1"/>
</dbReference>
<keyword evidence="1 5" id="KW-0489">Methyltransferase</keyword>
<dbReference type="RefSeq" id="WP_062125149.1">
    <property type="nucleotide sequence ID" value="NZ_BAZW01000021.1"/>
</dbReference>
<dbReference type="GO" id="GO:0070043">
    <property type="term" value="F:rRNA (guanine-N7-)-methyltransferase activity"/>
    <property type="evidence" value="ECO:0007669"/>
    <property type="project" value="TreeGrafter"/>
</dbReference>
<dbReference type="CDD" id="cd11715">
    <property type="entry name" value="THUMP_AdoMetMT"/>
    <property type="match status" value="1"/>
</dbReference>
<sequence>MKLVAKTFHGLEQVLAGELEALGAKNIQILKRAVSFDANKELLYKSNLQLRTAIRILQPLTTFSARQEDELYAAVKAYDWSPYLKEDQTLAIDAVVFSRYFTHSKFVALRVKDAICDQFKERTGKRPSVNLERPNLLINVHVAEDKFTLSMDSSDEPLNRRGYRTKEHPAPINEVLAAGLVMLSGYDGSQPFLDPMCGSGTIVMEATMIAARMAPNMKRKEFGFQRWNNYDPELWKKVYEEAKNQVRTPPERINGSDIALSAIDVSRHSALDFGLKQYIDFTVAPFSEVHPKGRNGIVIMNPPYDERLKSKDIVMLYTEIGTQLKHKFNGWQAWVISSNFEAIKVISLKPAEKHTLFNGSLECRFQKFDMYEGSKKIRRPIKSGDQ</sequence>
<keyword evidence="6" id="KW-1185">Reference proteome</keyword>
<feature type="domain" description="THUMP" evidence="4">
    <location>
        <begin position="42"/>
        <end position="153"/>
    </location>
</feature>
<comment type="caution">
    <text evidence="5">The sequence shown here is derived from an EMBL/GenBank/DDBJ whole genome shotgun (WGS) entry which is preliminary data.</text>
</comment>
<dbReference type="GO" id="GO:0008990">
    <property type="term" value="F:rRNA (guanine-N2-)-methyltransferase activity"/>
    <property type="evidence" value="ECO:0007669"/>
    <property type="project" value="TreeGrafter"/>
</dbReference>
<evidence type="ECO:0000256" key="1">
    <source>
        <dbReference type="ARBA" id="ARBA00022603"/>
    </source>
</evidence>
<dbReference type="Pfam" id="PF22020">
    <property type="entry name" value="RlmL_1st"/>
    <property type="match status" value="1"/>
</dbReference>